<dbReference type="Proteomes" id="UP000287651">
    <property type="component" value="Unassembled WGS sequence"/>
</dbReference>
<evidence type="ECO:0000313" key="2">
    <source>
        <dbReference type="Proteomes" id="UP000287651"/>
    </source>
</evidence>
<evidence type="ECO:0000313" key="1">
    <source>
        <dbReference type="EMBL" id="RRT77567.1"/>
    </source>
</evidence>
<dbReference type="EMBL" id="AMZH03001900">
    <property type="protein sequence ID" value="RRT77567.1"/>
    <property type="molecule type" value="Genomic_DNA"/>
</dbReference>
<comment type="caution">
    <text evidence="1">The sequence shown here is derived from an EMBL/GenBank/DDBJ whole genome shotgun (WGS) entry which is preliminary data.</text>
</comment>
<protein>
    <submittedName>
        <fullName evidence="1">Uncharacterized protein</fullName>
    </submittedName>
</protein>
<accession>A0A427AMW8</accession>
<gene>
    <name evidence="1" type="ORF">B296_00014749</name>
</gene>
<reference evidence="1 2" key="1">
    <citation type="journal article" date="2014" name="Agronomy (Basel)">
        <title>A Draft Genome Sequence for Ensete ventricosum, the Drought-Tolerant Tree Against Hunger.</title>
        <authorList>
            <person name="Harrison J."/>
            <person name="Moore K.A."/>
            <person name="Paszkiewicz K."/>
            <person name="Jones T."/>
            <person name="Grant M."/>
            <person name="Ambacheew D."/>
            <person name="Muzemil S."/>
            <person name="Studholme D.J."/>
        </authorList>
    </citation>
    <scope>NUCLEOTIDE SEQUENCE [LARGE SCALE GENOMIC DNA]</scope>
</reference>
<name>A0A427AMW8_ENSVE</name>
<sequence>MGEVLGLGRRGTLWSLASVDAIHSGVCLRSADLHKGLVGVGCRRPLLRWRTTSWGPKVLERCVCVRLRHVLCLALVNVQLGCRLTATPLGSLLR</sequence>
<organism evidence="1 2">
    <name type="scientific">Ensete ventricosum</name>
    <name type="common">Abyssinian banana</name>
    <name type="synonym">Musa ensete</name>
    <dbReference type="NCBI Taxonomy" id="4639"/>
    <lineage>
        <taxon>Eukaryota</taxon>
        <taxon>Viridiplantae</taxon>
        <taxon>Streptophyta</taxon>
        <taxon>Embryophyta</taxon>
        <taxon>Tracheophyta</taxon>
        <taxon>Spermatophyta</taxon>
        <taxon>Magnoliopsida</taxon>
        <taxon>Liliopsida</taxon>
        <taxon>Zingiberales</taxon>
        <taxon>Musaceae</taxon>
        <taxon>Ensete</taxon>
    </lineage>
</organism>
<dbReference type="AlphaFoldDB" id="A0A427AMW8"/>
<proteinExistence type="predicted"/>